<name>A0A7J6DEI7_9TELE</name>
<keyword evidence="7 12" id="KW-1133">Transmembrane helix</keyword>
<comment type="subcellular location">
    <subcellularLocation>
        <location evidence="1 12">Membrane</location>
        <topology evidence="1 12">Single-pass type I membrane protein</topology>
    </subcellularLocation>
</comment>
<dbReference type="FunFam" id="2.10.25.10:FF:000018">
    <property type="entry name" value="Delta-like 1"/>
    <property type="match status" value="1"/>
</dbReference>
<dbReference type="GO" id="GO:0048731">
    <property type="term" value="P:system development"/>
    <property type="evidence" value="ECO:0007669"/>
    <property type="project" value="UniProtKB-ARBA"/>
</dbReference>
<evidence type="ECO:0000313" key="14">
    <source>
        <dbReference type="EMBL" id="KAF4117723.1"/>
    </source>
</evidence>
<evidence type="ECO:0000256" key="10">
    <source>
        <dbReference type="ARBA" id="ARBA00023180"/>
    </source>
</evidence>
<keyword evidence="4 12" id="KW-0812">Transmembrane</keyword>
<feature type="disulfide bond" evidence="11">
    <location>
        <begin position="189"/>
        <end position="201"/>
    </location>
</feature>
<feature type="disulfide bond" evidence="11">
    <location>
        <begin position="176"/>
        <end position="185"/>
    </location>
</feature>
<dbReference type="InterPro" id="IPR001774">
    <property type="entry name" value="DSL"/>
</dbReference>
<dbReference type="Gene3D" id="2.10.25.140">
    <property type="match status" value="1"/>
</dbReference>
<dbReference type="InterPro" id="IPR011651">
    <property type="entry name" value="Notch_ligand_N"/>
</dbReference>
<dbReference type="Proteomes" id="UP000579812">
    <property type="component" value="Unassembled WGS sequence"/>
</dbReference>
<keyword evidence="2 12" id="KW-0217">Developmental protein</keyword>
<dbReference type="Pfam" id="PF01414">
    <property type="entry name" value="DSL"/>
    <property type="match status" value="1"/>
</dbReference>
<evidence type="ECO:0000256" key="8">
    <source>
        <dbReference type="ARBA" id="ARBA00023136"/>
    </source>
</evidence>
<dbReference type="Gene3D" id="2.60.40.3510">
    <property type="match status" value="1"/>
</dbReference>
<dbReference type="PROSITE" id="PS00022">
    <property type="entry name" value="EGF_1"/>
    <property type="match status" value="2"/>
</dbReference>
<keyword evidence="5 12" id="KW-0732">Signal</keyword>
<keyword evidence="10" id="KW-0325">Glycoprotein</keyword>
<organism evidence="14 15">
    <name type="scientific">Onychostoma macrolepis</name>
    <dbReference type="NCBI Taxonomy" id="369639"/>
    <lineage>
        <taxon>Eukaryota</taxon>
        <taxon>Metazoa</taxon>
        <taxon>Chordata</taxon>
        <taxon>Craniata</taxon>
        <taxon>Vertebrata</taxon>
        <taxon>Euteleostomi</taxon>
        <taxon>Actinopterygii</taxon>
        <taxon>Neopterygii</taxon>
        <taxon>Teleostei</taxon>
        <taxon>Ostariophysi</taxon>
        <taxon>Cypriniformes</taxon>
        <taxon>Cyprinidae</taxon>
        <taxon>Acrossocheilinae</taxon>
        <taxon>Onychostoma</taxon>
    </lineage>
</organism>
<gene>
    <name evidence="14" type="ORF">G5714_002276</name>
</gene>
<dbReference type="PROSITE" id="PS01186">
    <property type="entry name" value="EGF_2"/>
    <property type="match status" value="1"/>
</dbReference>
<dbReference type="InterPro" id="IPR000742">
    <property type="entry name" value="EGF"/>
</dbReference>
<dbReference type="Gene3D" id="2.10.25.10">
    <property type="entry name" value="Laminin"/>
    <property type="match status" value="1"/>
</dbReference>
<dbReference type="OrthoDB" id="283575at2759"/>
<keyword evidence="8 12" id="KW-0472">Membrane</keyword>
<accession>A0A7J6DEI7</accession>
<reference evidence="14 15" key="1">
    <citation type="submission" date="2020-04" db="EMBL/GenBank/DDBJ databases">
        <title>Chromosome-level genome assembly of a cyprinid fish Onychostoma macrolepis by integration of Nanopore Sequencing, Bionano and Hi-C technology.</title>
        <authorList>
            <person name="Wang D."/>
        </authorList>
    </citation>
    <scope>NUCLEOTIDE SEQUENCE [LARGE SCALE GENOMIC DNA]</scope>
    <source>
        <strain evidence="14">SWU-2019</strain>
        <tissue evidence="14">Muscle</tissue>
    </source>
</reference>
<dbReference type="GO" id="GO:0007219">
    <property type="term" value="P:Notch signaling pathway"/>
    <property type="evidence" value="ECO:0007669"/>
    <property type="project" value="InterPro"/>
</dbReference>
<evidence type="ECO:0000256" key="2">
    <source>
        <dbReference type="ARBA" id="ARBA00022473"/>
    </source>
</evidence>
<dbReference type="EMBL" id="JAAMOB010000002">
    <property type="protein sequence ID" value="KAF4117723.1"/>
    <property type="molecule type" value="Genomic_DNA"/>
</dbReference>
<evidence type="ECO:0000259" key="13">
    <source>
        <dbReference type="PROSITE" id="PS51051"/>
    </source>
</evidence>
<keyword evidence="3 12" id="KW-0245">EGF-like domain</keyword>
<proteinExistence type="predicted"/>
<dbReference type="SMART" id="SM00051">
    <property type="entry name" value="DSL"/>
    <property type="match status" value="1"/>
</dbReference>
<dbReference type="SMART" id="SM00181">
    <property type="entry name" value="EGF"/>
    <property type="match status" value="2"/>
</dbReference>
<evidence type="ECO:0000313" key="15">
    <source>
        <dbReference type="Proteomes" id="UP000579812"/>
    </source>
</evidence>
<evidence type="ECO:0000256" key="11">
    <source>
        <dbReference type="PROSITE-ProRule" id="PRU00377"/>
    </source>
</evidence>
<keyword evidence="9 11" id="KW-1015">Disulfide bond</keyword>
<dbReference type="AlphaFoldDB" id="A0A7J6DEI7"/>
<evidence type="ECO:0000256" key="12">
    <source>
        <dbReference type="RuleBase" id="RU280815"/>
    </source>
</evidence>
<evidence type="ECO:0000256" key="6">
    <source>
        <dbReference type="ARBA" id="ARBA00022737"/>
    </source>
</evidence>
<feature type="domain" description="DSL" evidence="13">
    <location>
        <begin position="174"/>
        <end position="218"/>
    </location>
</feature>
<dbReference type="Pfam" id="PF21700">
    <property type="entry name" value="EGF_DL_JAG"/>
    <property type="match status" value="1"/>
</dbReference>
<keyword evidence="6 12" id="KW-0677">Repeat</keyword>
<evidence type="ECO:0000256" key="4">
    <source>
        <dbReference type="ARBA" id="ARBA00022692"/>
    </source>
</evidence>
<evidence type="ECO:0000256" key="3">
    <source>
        <dbReference type="ARBA" id="ARBA00022536"/>
    </source>
</evidence>
<dbReference type="Pfam" id="PF07657">
    <property type="entry name" value="MNNL"/>
    <property type="match status" value="1"/>
</dbReference>
<keyword evidence="15" id="KW-1185">Reference proteome</keyword>
<comment type="function">
    <text evidence="12">Putative Notch ligand involved in the mediation of Notch signaling.</text>
</comment>
<feature type="disulfide bond" evidence="11">
    <location>
        <begin position="209"/>
        <end position="218"/>
    </location>
</feature>
<evidence type="ECO:0000256" key="7">
    <source>
        <dbReference type="ARBA" id="ARBA00022989"/>
    </source>
</evidence>
<evidence type="ECO:0000256" key="5">
    <source>
        <dbReference type="ARBA" id="ARBA00022729"/>
    </source>
</evidence>
<protein>
    <recommendedName>
        <fullName evidence="12">Delta-like protein</fullName>
    </recommendedName>
</protein>
<evidence type="ECO:0000256" key="9">
    <source>
        <dbReference type="ARBA" id="ARBA00023157"/>
    </source>
</evidence>
<evidence type="ECO:0000256" key="1">
    <source>
        <dbReference type="ARBA" id="ARBA00004479"/>
    </source>
</evidence>
<dbReference type="PROSITE" id="PS51051">
    <property type="entry name" value="DSL"/>
    <property type="match status" value="1"/>
</dbReference>
<comment type="caution">
    <text evidence="14">The sequence shown here is derived from an EMBL/GenBank/DDBJ whole genome shotgun (WGS) entry which is preliminary data.</text>
</comment>
<dbReference type="GO" id="GO:0016020">
    <property type="term" value="C:membrane"/>
    <property type="evidence" value="ECO:0007669"/>
    <property type="project" value="UniProtKB-SubCell"/>
</dbReference>
<dbReference type="GO" id="GO:0048513">
    <property type="term" value="P:animal organ development"/>
    <property type="evidence" value="ECO:0007669"/>
    <property type="project" value="UniProtKB-ARBA"/>
</dbReference>
<dbReference type="FunFam" id="2.10.25.140:FF:000001">
    <property type="entry name" value="Delta-like protein"/>
    <property type="match status" value="1"/>
</dbReference>
<sequence length="288" mass="32163">MGSSLLFCFQTIRFKMAQLLSTCFLVLISMQLVKSSAVFELKVQSFTTTTSSSVCKQSRDCQVFFRVCLNYTQDVISYRLACSNGTGLTETFSSDQSSISTSAPITVPFNLNWLGTVSVIIEARNAESSNDQPTEKLNNMIGHFATNINLNIGQKWSLGEHLGEQSELRFSYRVVCDEFYYGDDCSDFCRSRDDPFGHFTCDDTGNRICLPEWKGDYCAEPICLSGCSEEHGYCEAPGQCKCFIGWQGPRCDECVLYPGCLHGTCEQPFQCTCKKGWGGLFCDKDLNV</sequence>